<feature type="repeat" description="PPR" evidence="3">
    <location>
        <begin position="228"/>
        <end position="262"/>
    </location>
</feature>
<proteinExistence type="inferred from homology"/>
<dbReference type="GO" id="GO:0003723">
    <property type="term" value="F:RNA binding"/>
    <property type="evidence" value="ECO:0007669"/>
    <property type="project" value="InterPro"/>
</dbReference>
<comment type="caution">
    <text evidence="7">The sequence shown here is derived from an EMBL/GenBank/DDBJ whole genome shotgun (WGS) entry which is preliminary data.</text>
</comment>
<feature type="compositionally biased region" description="Basic and acidic residues" evidence="5">
    <location>
        <begin position="1311"/>
        <end position="1321"/>
    </location>
</feature>
<dbReference type="Pfam" id="PF01535">
    <property type="entry name" value="PPR"/>
    <property type="match status" value="9"/>
</dbReference>
<evidence type="ECO:0000256" key="1">
    <source>
        <dbReference type="ARBA" id="ARBA00022737"/>
    </source>
</evidence>
<keyword evidence="8" id="KW-1185">Reference proteome</keyword>
<dbReference type="PROSITE" id="PS50103">
    <property type="entry name" value="ZF_C3H1"/>
    <property type="match status" value="1"/>
</dbReference>
<evidence type="ECO:0000313" key="7">
    <source>
        <dbReference type="EMBL" id="PHT50478.1"/>
    </source>
</evidence>
<dbReference type="InterPro" id="IPR011990">
    <property type="entry name" value="TPR-like_helical_dom_sf"/>
</dbReference>
<dbReference type="EMBL" id="MLFT02000004">
    <property type="protein sequence ID" value="PHT50478.1"/>
    <property type="molecule type" value="Genomic_DNA"/>
</dbReference>
<gene>
    <name evidence="7" type="ORF">CQW23_10225</name>
</gene>
<name>A0A2G2WZ06_CAPBA</name>
<dbReference type="NCBIfam" id="TIGR00756">
    <property type="entry name" value="PPR"/>
    <property type="match status" value="3"/>
</dbReference>
<evidence type="ECO:0000313" key="8">
    <source>
        <dbReference type="Proteomes" id="UP000224567"/>
    </source>
</evidence>
<dbReference type="Pfam" id="PF20431">
    <property type="entry name" value="E_motif"/>
    <property type="match status" value="1"/>
</dbReference>
<sequence length="1372" mass="151937">MRQRASLKLSPFAQHCPLLYHSRNFSATAPATLPGIEPPSAPTTRLYNNLLKICLQECKNLHSRHLFDEMPQRTSLSIKACKTIHLQSLKLGFASQGHLGNSIVDLYAKCGDMVSAEKAFFKLEKKDSMAWNSIVLMYSRYGLLENVVEAFGSMWNSGVWGNQFSYAIVLSACGRLVNVELGKQVHCSVVKTGFGFDSFTEGSLIDMYAKCGYLIDARRIFDGAVEPDNVSWTAMISAYVQAGLPQKAMEVFEEMQERGCVPDQVASVTIINACVGLRRLDAARQLFTRMTSPNVVAWNVMISGHAKGGKEVEAIKFFEDMIKASVRPTRSTLGSVLSAIASIANLSFGLQVHALALKQGLESNVYVGSSLINMYAKCQKMEAASEVFNRLGEKNEVLWNALLAGYAQNGSACKVVKLFRNMRLSSFETDGYTCTSILSACACLEDMEMGRQLHSIIIKNKFASNLFVGNALIDMYAKCGALGEARQQFEKMLIRDHISWNAIIVGYVQDEEEEEAFIMFRKMILELSPDEACLASILSACANIQDLNKGKQVHSLLVKYGLESGLFAGSSLVDMYCKCGKVNSASEVFFCIPDKSVVSTNALISGYAQTNINYAVHLFQNMLVEGLRPSEVTFASILDACSDQTYMLGRQLHSFISKLGFSYDDEFLAISLIGMYYNSRRLKDASLLFSEFTKLKSPLLWTAMISGNIQNDYCEEALLGYQEMRKFNVMPDQATFASALKACSTLASVQDGRKIHSLIFHTGFDTDELTSSALIDMYAKCGDVKCSVQMFSEMASKKDVISWNSMIVGFAKNGFAEDALKVFEEMKRASVKPDAITFLGVLTACSHAGMVSEGRQIFKDMTSLYDVRPRAAHCACMVDLLGRWGNLNEAEEFIERLDFEPDAMIWSAYLGACKIHGDDNRGQKTAEKLIELEPQNSSSYILLSNIYAASGNWSGVNFLRNEMKEKGVRKPPGCSWIIAGKKTNMFIAGDKFHPSAGEIHALLKDLTALMKDEGYFADIGFVMDVSMNKANPRLAWANTADCYLIYILTEMFGSTSMVFICPCDVIRLLALMLWNLGLGAIPISVQMTQDYIHRAEKTALFMGLHWVCCCWEGLHKQDVSGVAISLVNQYELEWYMQMEDLLSLRDAEEATPNSSDYEEWGAPKADNSWKSKNRSDWLSGDNVTGIEEPRRENYNYMSMSPSFDRLGRRNNSYSLRIMVKSSLTDTPEEPEAGADAEEGEKVGVGAAAGEGAGLGAGTGIGDRRTDLRISTQVCRDFPPGKCRRGSDCHVARFFHPNAANHGDGGQSEDNLAERLSSRPECGHISTYTESEGDNYDRGTRITSFDHGQDNQSSRTGKLCSVENLSSLVEELY</sequence>
<dbReference type="Proteomes" id="UP000224567">
    <property type="component" value="Unassembled WGS sequence"/>
</dbReference>
<keyword evidence="4" id="KW-0863">Zinc-finger</keyword>
<evidence type="ECO:0000256" key="3">
    <source>
        <dbReference type="PROSITE-ProRule" id="PRU00708"/>
    </source>
</evidence>
<feature type="region of interest" description="Disordered" evidence="5">
    <location>
        <begin position="1152"/>
        <end position="1184"/>
    </location>
</feature>
<reference evidence="7 8" key="1">
    <citation type="journal article" date="2017" name="Genome Biol.">
        <title>New reference genome sequences of hot pepper reveal the massive evolution of plant disease-resistance genes by retroduplication.</title>
        <authorList>
            <person name="Kim S."/>
            <person name="Park J."/>
            <person name="Yeom S.I."/>
            <person name="Kim Y.M."/>
            <person name="Seo E."/>
            <person name="Kim K.T."/>
            <person name="Kim M.S."/>
            <person name="Lee J.M."/>
            <person name="Cheong K."/>
            <person name="Shin H.S."/>
            <person name="Kim S.B."/>
            <person name="Han K."/>
            <person name="Lee J."/>
            <person name="Park M."/>
            <person name="Lee H.A."/>
            <person name="Lee H.Y."/>
            <person name="Lee Y."/>
            <person name="Oh S."/>
            <person name="Lee J.H."/>
            <person name="Choi E."/>
            <person name="Choi E."/>
            <person name="Lee S.E."/>
            <person name="Jeon J."/>
            <person name="Kim H."/>
            <person name="Choi G."/>
            <person name="Song H."/>
            <person name="Lee J."/>
            <person name="Lee S.C."/>
            <person name="Kwon J.K."/>
            <person name="Lee H.Y."/>
            <person name="Koo N."/>
            <person name="Hong Y."/>
            <person name="Kim R.W."/>
            <person name="Kang W.H."/>
            <person name="Huh J.H."/>
            <person name="Kang B.C."/>
            <person name="Yang T.J."/>
            <person name="Lee Y.H."/>
            <person name="Bennetzen J.L."/>
            <person name="Choi D."/>
        </authorList>
    </citation>
    <scope>NUCLEOTIDE SEQUENCE [LARGE SCALE GENOMIC DNA]</scope>
    <source>
        <strain evidence="8">cv. PBC81</strain>
    </source>
</reference>
<dbReference type="InterPro" id="IPR002885">
    <property type="entry name" value="PPR_rpt"/>
</dbReference>
<dbReference type="Gene3D" id="1.25.40.10">
    <property type="entry name" value="Tetratricopeptide repeat domain"/>
    <property type="match status" value="7"/>
</dbReference>
<evidence type="ECO:0000256" key="5">
    <source>
        <dbReference type="SAM" id="MobiDB-lite"/>
    </source>
</evidence>
<dbReference type="PANTHER" id="PTHR47926">
    <property type="entry name" value="PENTATRICOPEPTIDE REPEAT-CONTAINING PROTEIN"/>
    <property type="match status" value="1"/>
</dbReference>
<evidence type="ECO:0000256" key="4">
    <source>
        <dbReference type="PROSITE-ProRule" id="PRU00723"/>
    </source>
</evidence>
<protein>
    <recommendedName>
        <fullName evidence="6">C3H1-type domain-containing protein</fullName>
    </recommendedName>
</protein>
<dbReference type="FunFam" id="1.25.40.10:FF:000031">
    <property type="entry name" value="Pentatricopeptide repeat-containing protein mitochondrial"/>
    <property type="match status" value="1"/>
</dbReference>
<dbReference type="PROSITE" id="PS51375">
    <property type="entry name" value="PPR"/>
    <property type="match status" value="4"/>
</dbReference>
<evidence type="ECO:0000259" key="6">
    <source>
        <dbReference type="PROSITE" id="PS50103"/>
    </source>
</evidence>
<organism evidence="7 8">
    <name type="scientific">Capsicum baccatum</name>
    <name type="common">Peruvian pepper</name>
    <dbReference type="NCBI Taxonomy" id="33114"/>
    <lineage>
        <taxon>Eukaryota</taxon>
        <taxon>Viridiplantae</taxon>
        <taxon>Streptophyta</taxon>
        <taxon>Embryophyta</taxon>
        <taxon>Tracheophyta</taxon>
        <taxon>Spermatophyta</taxon>
        <taxon>Magnoliopsida</taxon>
        <taxon>eudicotyledons</taxon>
        <taxon>Gunneridae</taxon>
        <taxon>Pentapetalae</taxon>
        <taxon>asterids</taxon>
        <taxon>lamiids</taxon>
        <taxon>Solanales</taxon>
        <taxon>Solanaceae</taxon>
        <taxon>Solanoideae</taxon>
        <taxon>Capsiceae</taxon>
        <taxon>Capsicum</taxon>
    </lineage>
</organism>
<dbReference type="InterPro" id="IPR046848">
    <property type="entry name" value="E_motif"/>
</dbReference>
<dbReference type="GO" id="GO:0009451">
    <property type="term" value="P:RNA modification"/>
    <property type="evidence" value="ECO:0007669"/>
    <property type="project" value="InterPro"/>
</dbReference>
<dbReference type="InterPro" id="IPR046960">
    <property type="entry name" value="PPR_At4g14850-like_plant"/>
</dbReference>
<dbReference type="FunFam" id="1.25.40.10:FF:000073">
    <property type="entry name" value="Pentatricopeptide repeat-containing protein chloroplastic"/>
    <property type="match status" value="4"/>
</dbReference>
<reference evidence="8" key="2">
    <citation type="journal article" date="2017" name="J. Anim. Genet.">
        <title>Multiple reference genome sequences of hot pepper reveal the massive evolution of plant disease resistance genes by retroduplication.</title>
        <authorList>
            <person name="Kim S."/>
            <person name="Park J."/>
            <person name="Yeom S.-I."/>
            <person name="Kim Y.-M."/>
            <person name="Seo E."/>
            <person name="Kim K.-T."/>
            <person name="Kim M.-S."/>
            <person name="Lee J.M."/>
            <person name="Cheong K."/>
            <person name="Shin H.-S."/>
            <person name="Kim S.-B."/>
            <person name="Han K."/>
            <person name="Lee J."/>
            <person name="Park M."/>
            <person name="Lee H.-A."/>
            <person name="Lee H.-Y."/>
            <person name="Lee Y."/>
            <person name="Oh S."/>
            <person name="Lee J.H."/>
            <person name="Choi E."/>
            <person name="Choi E."/>
            <person name="Lee S.E."/>
            <person name="Jeon J."/>
            <person name="Kim H."/>
            <person name="Choi G."/>
            <person name="Song H."/>
            <person name="Lee J."/>
            <person name="Lee S.-C."/>
            <person name="Kwon J.-K."/>
            <person name="Lee H.-Y."/>
            <person name="Koo N."/>
            <person name="Hong Y."/>
            <person name="Kim R.W."/>
            <person name="Kang W.-H."/>
            <person name="Huh J.H."/>
            <person name="Kang B.-C."/>
            <person name="Yang T.-J."/>
            <person name="Lee Y.-H."/>
            <person name="Bennetzen J.L."/>
            <person name="Choi D."/>
        </authorList>
    </citation>
    <scope>NUCLEOTIDE SEQUENCE [LARGE SCALE GENOMIC DNA]</scope>
    <source>
        <strain evidence="8">cv. PBC81</strain>
    </source>
</reference>
<keyword evidence="4" id="KW-0862">Zinc</keyword>
<dbReference type="Pfam" id="PF13041">
    <property type="entry name" value="PPR_2"/>
    <property type="match status" value="4"/>
</dbReference>
<dbReference type="OrthoDB" id="1934782at2759"/>
<feature type="repeat" description="PPR" evidence="3">
    <location>
        <begin position="799"/>
        <end position="833"/>
    </location>
</feature>
<feature type="repeat" description="PPR" evidence="3">
    <location>
        <begin position="294"/>
        <end position="328"/>
    </location>
</feature>
<evidence type="ECO:0000256" key="2">
    <source>
        <dbReference type="ARBA" id="ARBA00061659"/>
    </source>
</evidence>
<dbReference type="InterPro" id="IPR000571">
    <property type="entry name" value="Znf_CCCH"/>
</dbReference>
<feature type="repeat" description="PPR" evidence="3">
    <location>
        <begin position="395"/>
        <end position="429"/>
    </location>
</feature>
<dbReference type="PANTHER" id="PTHR47926:SF441">
    <property type="entry name" value="PENTATRICOPEPTIDE REPEAT-CONTAINING PROTEIN"/>
    <property type="match status" value="1"/>
</dbReference>
<accession>A0A2G2WZ06</accession>
<dbReference type="FunFam" id="1.25.40.10:FF:000280">
    <property type="entry name" value="Pentatricopeptide repeat-containing protein"/>
    <property type="match status" value="1"/>
</dbReference>
<keyword evidence="4" id="KW-0479">Metal-binding</keyword>
<feature type="region of interest" description="Disordered" evidence="5">
    <location>
        <begin position="1296"/>
        <end position="1356"/>
    </location>
</feature>
<dbReference type="GO" id="GO:0008270">
    <property type="term" value="F:zinc ion binding"/>
    <property type="evidence" value="ECO:0007669"/>
    <property type="project" value="UniProtKB-KW"/>
</dbReference>
<comment type="similarity">
    <text evidence="2">Belongs to the PPR family. PCMP-E subfamily.</text>
</comment>
<keyword evidence="1" id="KW-0677">Repeat</keyword>
<feature type="domain" description="C3H1-type" evidence="6">
    <location>
        <begin position="1268"/>
        <end position="1288"/>
    </location>
</feature>
<feature type="zinc finger region" description="C3H1-type" evidence="4">
    <location>
        <begin position="1268"/>
        <end position="1288"/>
    </location>
</feature>